<sequence length="110" mass="11613">MADSIEVDVDALTKAADLPEEVSRKVRGVIDTLNGTLTGIENDSSNQPWGNDKSGKKFADGDKGYKATRKNMIEGGYSMADALHQFADGERTAADQFRASEGGSTEGLGG</sequence>
<dbReference type="EMBL" id="CP006850">
    <property type="protein sequence ID" value="AHH15727.1"/>
    <property type="molecule type" value="Genomic_DNA"/>
</dbReference>
<dbReference type="Gene3D" id="1.10.287.1060">
    <property type="entry name" value="ESAT-6-like"/>
    <property type="match status" value="1"/>
</dbReference>
<evidence type="ECO:0008006" key="4">
    <source>
        <dbReference type="Google" id="ProtNLM"/>
    </source>
</evidence>
<feature type="region of interest" description="Disordered" evidence="1">
    <location>
        <begin position="39"/>
        <end position="61"/>
    </location>
</feature>
<gene>
    <name evidence="2" type="ORF">NONO_c09200</name>
</gene>
<evidence type="ECO:0000313" key="3">
    <source>
        <dbReference type="Proteomes" id="UP000019150"/>
    </source>
</evidence>
<protein>
    <recommendedName>
        <fullName evidence="4">WXG100 family type VII secretion target</fullName>
    </recommendedName>
</protein>
<reference evidence="2 3" key="1">
    <citation type="journal article" date="2014" name="Appl. Environ. Microbiol.">
        <title>Insights into the Microbial Degradation of Rubber and Gutta-Percha by Analysis of the Complete Genome of Nocardia nova SH22a.</title>
        <authorList>
            <person name="Luo Q."/>
            <person name="Hiessl S."/>
            <person name="Poehlein A."/>
            <person name="Daniel R."/>
            <person name="Steinbuchel A."/>
        </authorList>
    </citation>
    <scope>NUCLEOTIDE SEQUENCE [LARGE SCALE GENOMIC DNA]</scope>
    <source>
        <strain evidence="2">SH22a</strain>
    </source>
</reference>
<keyword evidence="3" id="KW-1185">Reference proteome</keyword>
<dbReference type="Proteomes" id="UP000019150">
    <property type="component" value="Chromosome"/>
</dbReference>
<evidence type="ECO:0000256" key="1">
    <source>
        <dbReference type="SAM" id="MobiDB-lite"/>
    </source>
</evidence>
<dbReference type="PATRIC" id="fig|1415166.3.peg.932"/>
<evidence type="ECO:0000313" key="2">
    <source>
        <dbReference type="EMBL" id="AHH15727.1"/>
    </source>
</evidence>
<dbReference type="RefSeq" id="WP_025347248.1">
    <property type="nucleotide sequence ID" value="NZ_CP006850.1"/>
</dbReference>
<accession>W5T929</accession>
<feature type="compositionally biased region" description="Polar residues" evidence="1">
    <location>
        <begin position="39"/>
        <end position="49"/>
    </location>
</feature>
<dbReference type="HOGENOM" id="CLU_142297_1_0_11"/>
<proteinExistence type="predicted"/>
<dbReference type="AlphaFoldDB" id="W5T929"/>
<dbReference type="STRING" id="1415166.NONO_c09200"/>
<dbReference type="KEGG" id="nno:NONO_c09200"/>
<organism evidence="2 3">
    <name type="scientific">Nocardia nova SH22a</name>
    <dbReference type="NCBI Taxonomy" id="1415166"/>
    <lineage>
        <taxon>Bacteria</taxon>
        <taxon>Bacillati</taxon>
        <taxon>Actinomycetota</taxon>
        <taxon>Actinomycetes</taxon>
        <taxon>Mycobacteriales</taxon>
        <taxon>Nocardiaceae</taxon>
        <taxon>Nocardia</taxon>
    </lineage>
</organism>
<feature type="region of interest" description="Disordered" evidence="1">
    <location>
        <begin position="1"/>
        <end position="21"/>
    </location>
</feature>
<name>W5T929_9NOCA</name>
<dbReference type="OrthoDB" id="4562648at2"/>
<dbReference type="eggNOG" id="COG4842">
    <property type="taxonomic scope" value="Bacteria"/>
</dbReference>